<keyword evidence="3" id="KW-1185">Reference proteome</keyword>
<sequence>MKDELKRTLPPARPPQLCHHTMAPGAQTRIVIGEKRSGKPCHLRGNVLLSHAHDRMAGSKGGRALRAGEGERKQGRQEEKRGRPAPPAAARTVIPPQTRRFWRAASGMRVLRRYCGRGSANFCFSKIIGRPLETNASMGMPVWPFRPKLSSVVALLIIRILIPQDANKADKAASKTLSEGWGAANIRADRLSQHAAHFESWLAAGDWRLAPGTAKREKILGQRAMRRSD</sequence>
<dbReference type="EMBL" id="GG657496">
    <property type="protein sequence ID" value="OAT14459.1"/>
    <property type="molecule type" value="Genomic_DNA"/>
</dbReference>
<dbReference type="RefSeq" id="XP_031581456.1">
    <property type="nucleotide sequence ID" value="XM_031724027.1"/>
</dbReference>
<evidence type="ECO:0000313" key="3">
    <source>
        <dbReference type="Proteomes" id="UP000002038"/>
    </source>
</evidence>
<dbReference type="KEGG" id="bgh:BDBG_09479"/>
<reference evidence="3" key="1">
    <citation type="journal article" date="2015" name="PLoS Genet.">
        <title>The dynamic genome and transcriptome of the human fungal pathogen Blastomyces and close relative Emmonsia.</title>
        <authorList>
            <person name="Munoz J.F."/>
            <person name="Gauthier G.M."/>
            <person name="Desjardins C.A."/>
            <person name="Gallo J.E."/>
            <person name="Holder J."/>
            <person name="Sullivan T.D."/>
            <person name="Marty A.J."/>
            <person name="Carmen J.C."/>
            <person name="Chen Z."/>
            <person name="Ding L."/>
            <person name="Gujja S."/>
            <person name="Magrini V."/>
            <person name="Misas E."/>
            <person name="Mitreva M."/>
            <person name="Priest M."/>
            <person name="Saif S."/>
            <person name="Whiston E.A."/>
            <person name="Young S."/>
            <person name="Zeng Q."/>
            <person name="Goldman W.E."/>
            <person name="Mardis E.R."/>
            <person name="Taylor J.W."/>
            <person name="McEwen J.G."/>
            <person name="Clay O.K."/>
            <person name="Klein B.S."/>
            <person name="Cuomo C.A."/>
        </authorList>
    </citation>
    <scope>NUCLEOTIDE SEQUENCE [LARGE SCALE GENOMIC DNA]</scope>
    <source>
        <strain evidence="3">SLH14081</strain>
    </source>
</reference>
<name>A0A179V4T5_BLAGS</name>
<dbReference type="VEuPathDB" id="FungiDB:BDBG_09479"/>
<accession>A0A179V4T5</accession>
<protein>
    <submittedName>
        <fullName evidence="2">Uncharacterized protein</fullName>
    </submittedName>
</protein>
<feature type="region of interest" description="Disordered" evidence="1">
    <location>
        <begin position="53"/>
        <end position="94"/>
    </location>
</feature>
<gene>
    <name evidence="2" type="ORF">BDBG_09479</name>
</gene>
<dbReference type="AlphaFoldDB" id="A0A179V4T5"/>
<dbReference type="GeneID" id="8500877"/>
<feature type="region of interest" description="Disordered" evidence="1">
    <location>
        <begin position="1"/>
        <end position="20"/>
    </location>
</feature>
<dbReference type="OrthoDB" id="10625376at2759"/>
<organism evidence="2 3">
    <name type="scientific">Blastomyces gilchristii (strain SLH14081)</name>
    <name type="common">Blastomyces dermatitidis</name>
    <dbReference type="NCBI Taxonomy" id="559298"/>
    <lineage>
        <taxon>Eukaryota</taxon>
        <taxon>Fungi</taxon>
        <taxon>Dikarya</taxon>
        <taxon>Ascomycota</taxon>
        <taxon>Pezizomycotina</taxon>
        <taxon>Eurotiomycetes</taxon>
        <taxon>Eurotiomycetidae</taxon>
        <taxon>Onygenales</taxon>
        <taxon>Ajellomycetaceae</taxon>
        <taxon>Blastomyces</taxon>
    </lineage>
</organism>
<evidence type="ECO:0000313" key="2">
    <source>
        <dbReference type="EMBL" id="OAT14459.1"/>
    </source>
</evidence>
<evidence type="ECO:0000256" key="1">
    <source>
        <dbReference type="SAM" id="MobiDB-lite"/>
    </source>
</evidence>
<dbReference type="Proteomes" id="UP000002038">
    <property type="component" value="Unassembled WGS sequence"/>
</dbReference>
<feature type="compositionally biased region" description="Basic and acidic residues" evidence="1">
    <location>
        <begin position="66"/>
        <end position="82"/>
    </location>
</feature>
<proteinExistence type="predicted"/>